<protein>
    <submittedName>
        <fullName evidence="5">Uncharacterized protein</fullName>
    </submittedName>
</protein>
<name>A0A835XZM8_9CHLO</name>
<gene>
    <name evidence="5" type="ORF">HYH03_010360</name>
</gene>
<keyword evidence="1 3" id="KW-0853">WD repeat</keyword>
<dbReference type="GO" id="GO:0005656">
    <property type="term" value="C:nuclear pre-replicative complex"/>
    <property type="evidence" value="ECO:0007669"/>
    <property type="project" value="TreeGrafter"/>
</dbReference>
<evidence type="ECO:0000256" key="4">
    <source>
        <dbReference type="SAM" id="MobiDB-lite"/>
    </source>
</evidence>
<dbReference type="PROSITE" id="PS00678">
    <property type="entry name" value="WD_REPEATS_1"/>
    <property type="match status" value="1"/>
</dbReference>
<feature type="repeat" description="WD" evidence="3">
    <location>
        <begin position="283"/>
        <end position="329"/>
    </location>
</feature>
<evidence type="ECO:0000313" key="5">
    <source>
        <dbReference type="EMBL" id="KAG2491361.1"/>
    </source>
</evidence>
<dbReference type="InterPro" id="IPR045227">
    <property type="entry name" value="WDR18/Ipi3/RID3"/>
</dbReference>
<evidence type="ECO:0000256" key="2">
    <source>
        <dbReference type="ARBA" id="ARBA00022737"/>
    </source>
</evidence>
<evidence type="ECO:0000256" key="3">
    <source>
        <dbReference type="PROSITE-ProRule" id="PRU00221"/>
    </source>
</evidence>
<feature type="repeat" description="WD" evidence="3">
    <location>
        <begin position="76"/>
        <end position="113"/>
    </location>
</feature>
<dbReference type="PROSITE" id="PS50082">
    <property type="entry name" value="WD_REPEATS_2"/>
    <property type="match status" value="3"/>
</dbReference>
<comment type="caution">
    <text evidence="5">The sequence shown here is derived from an EMBL/GenBank/DDBJ whole genome shotgun (WGS) entry which is preliminary data.</text>
</comment>
<feature type="compositionally biased region" description="Gly residues" evidence="4">
    <location>
        <begin position="371"/>
        <end position="382"/>
    </location>
</feature>
<dbReference type="InterPro" id="IPR001680">
    <property type="entry name" value="WD40_rpt"/>
</dbReference>
<dbReference type="OrthoDB" id="6252103at2759"/>
<feature type="repeat" description="WD" evidence="3">
    <location>
        <begin position="114"/>
        <end position="145"/>
    </location>
</feature>
<dbReference type="InterPro" id="IPR015943">
    <property type="entry name" value="WD40/YVTN_repeat-like_dom_sf"/>
</dbReference>
<reference evidence="5" key="1">
    <citation type="journal article" date="2020" name="bioRxiv">
        <title>Comparative genomics of Chlamydomonas.</title>
        <authorList>
            <person name="Craig R.J."/>
            <person name="Hasan A.R."/>
            <person name="Ness R.W."/>
            <person name="Keightley P.D."/>
        </authorList>
    </citation>
    <scope>NUCLEOTIDE SEQUENCE</scope>
    <source>
        <strain evidence="5">CCAP 11/70</strain>
    </source>
</reference>
<evidence type="ECO:0000313" key="6">
    <source>
        <dbReference type="Proteomes" id="UP000612055"/>
    </source>
</evidence>
<dbReference type="Gene3D" id="2.130.10.10">
    <property type="entry name" value="YVTN repeat-like/Quinoprotein amine dehydrogenase"/>
    <property type="match status" value="2"/>
</dbReference>
<dbReference type="PANTHER" id="PTHR18763">
    <property type="entry name" value="WD-REPEAT PROTEIN 18"/>
    <property type="match status" value="1"/>
</dbReference>
<dbReference type="GO" id="GO:0120330">
    <property type="term" value="C:rixosome complex"/>
    <property type="evidence" value="ECO:0007669"/>
    <property type="project" value="TreeGrafter"/>
</dbReference>
<dbReference type="Pfam" id="PF00400">
    <property type="entry name" value="WD40"/>
    <property type="match status" value="2"/>
</dbReference>
<keyword evidence="6" id="KW-1185">Reference proteome</keyword>
<proteinExistence type="predicted"/>
<dbReference type="Proteomes" id="UP000612055">
    <property type="component" value="Unassembled WGS sequence"/>
</dbReference>
<organism evidence="5 6">
    <name type="scientific">Edaphochlamys debaryana</name>
    <dbReference type="NCBI Taxonomy" id="47281"/>
    <lineage>
        <taxon>Eukaryota</taxon>
        <taxon>Viridiplantae</taxon>
        <taxon>Chlorophyta</taxon>
        <taxon>core chlorophytes</taxon>
        <taxon>Chlorophyceae</taxon>
        <taxon>CS clade</taxon>
        <taxon>Chlamydomonadales</taxon>
        <taxon>Chlamydomonadales incertae sedis</taxon>
        <taxon>Edaphochlamys</taxon>
    </lineage>
</organism>
<keyword evidence="2" id="KW-0677">Repeat</keyword>
<feature type="region of interest" description="Disordered" evidence="4">
    <location>
        <begin position="355"/>
        <end position="389"/>
    </location>
</feature>
<dbReference type="PROSITE" id="PS50294">
    <property type="entry name" value="WD_REPEATS_REGION"/>
    <property type="match status" value="1"/>
</dbReference>
<dbReference type="SUPFAM" id="SSF50978">
    <property type="entry name" value="WD40 repeat-like"/>
    <property type="match status" value="1"/>
</dbReference>
<sequence>MQSQVVLIATGSADGSIAACDLQSGTHITSYKGCGCPRKGLCTLGQGYLAAAQAHKQAIHFWTWHREQVLQRSFVSESILAVAASPDGAFLAGGGASGTLYLWEAGSGRLLRTWAGHYKSVSVLLFVGGNSVLLSGGQDTVLSAWLLPELLDPAADPSSPAFVRPTPLHAWSDHTLPLTALAAGAGEAAALVASGSADRTVKLRRLSDGRLLMGAALPAAVNDVAMDAGEQWLFAAGADGCVYQVPLAPEPLGPGAGPSSAAFGSSAAAASASATEGAAFRTLRGHTGPVSCLALAPSGGPGGGEVLVSGSEDGTVRAWDLASSQPLRIIPSPGKAAVTALLVLPRPPYMAAAGGGRGGETAGALGAEPAGAGGGGGGSGKGGPKRPQPLAPLAKYLASGAAAGAAGSGTASWEGPPVVLDGSEAGAPSCTSLFLGMGAAAGGVAGPSGAGIGAGAAATGLPPGLAALVPGVGPLGLLGGAGEGGSGAGTGGRSWEAVLG</sequence>
<evidence type="ECO:0000256" key="1">
    <source>
        <dbReference type="ARBA" id="ARBA00022574"/>
    </source>
</evidence>
<dbReference type="SMART" id="SM00320">
    <property type="entry name" value="WD40"/>
    <property type="match status" value="5"/>
</dbReference>
<dbReference type="GO" id="GO:0006261">
    <property type="term" value="P:DNA-templated DNA replication"/>
    <property type="evidence" value="ECO:0007669"/>
    <property type="project" value="TreeGrafter"/>
</dbReference>
<dbReference type="InterPro" id="IPR036322">
    <property type="entry name" value="WD40_repeat_dom_sf"/>
</dbReference>
<dbReference type="AlphaFoldDB" id="A0A835XZM8"/>
<accession>A0A835XZM8</accession>
<dbReference type="GO" id="GO:0006364">
    <property type="term" value="P:rRNA processing"/>
    <property type="evidence" value="ECO:0007669"/>
    <property type="project" value="TreeGrafter"/>
</dbReference>
<dbReference type="EMBL" id="JAEHOE010000054">
    <property type="protein sequence ID" value="KAG2491361.1"/>
    <property type="molecule type" value="Genomic_DNA"/>
</dbReference>
<dbReference type="PANTHER" id="PTHR18763:SF0">
    <property type="entry name" value="WD REPEAT-CONTAINING PROTEIN 18"/>
    <property type="match status" value="1"/>
</dbReference>
<dbReference type="InterPro" id="IPR019775">
    <property type="entry name" value="WD40_repeat_CS"/>
</dbReference>